<gene>
    <name evidence="1" type="primary">XBP1_2</name>
    <name evidence="1" type="ORF">DSO57_1006773</name>
</gene>
<accession>A0ACC2S9J2</accession>
<dbReference type="EMBL" id="QTSX02005699">
    <property type="protein sequence ID" value="KAJ9059000.1"/>
    <property type="molecule type" value="Genomic_DNA"/>
</dbReference>
<reference evidence="1" key="1">
    <citation type="submission" date="2022-04" db="EMBL/GenBank/DDBJ databases">
        <title>Genome of the entomopathogenic fungus Entomophthora muscae.</title>
        <authorList>
            <person name="Elya C."/>
            <person name="Lovett B.R."/>
            <person name="Lee E."/>
            <person name="Macias A.M."/>
            <person name="Hajek A.E."/>
            <person name="De Bivort B.L."/>
            <person name="Kasson M.T."/>
            <person name="De Fine Licht H.H."/>
            <person name="Stajich J.E."/>
        </authorList>
    </citation>
    <scope>NUCLEOTIDE SEQUENCE</scope>
    <source>
        <strain evidence="1">Berkeley</strain>
    </source>
</reference>
<sequence length="155" mass="17671">MSSSSEVPKSLPLSPECSAPYLSRAGSFSSEASTTSHAATSLYMEPLLEVIGHELDRRDSSGKSSTPSPKKRHVTNLPPEEKRQRRLQRNRVAAKECRKKKKEYVETMETRLKMLQARNLELNMKLKELQAQLTLGLMLFNKDQEKKIPLQKLNF</sequence>
<organism evidence="1 2">
    <name type="scientific">Entomophthora muscae</name>
    <dbReference type="NCBI Taxonomy" id="34485"/>
    <lineage>
        <taxon>Eukaryota</taxon>
        <taxon>Fungi</taxon>
        <taxon>Fungi incertae sedis</taxon>
        <taxon>Zoopagomycota</taxon>
        <taxon>Entomophthoromycotina</taxon>
        <taxon>Entomophthoromycetes</taxon>
        <taxon>Entomophthorales</taxon>
        <taxon>Entomophthoraceae</taxon>
        <taxon>Entomophthora</taxon>
    </lineage>
</organism>
<evidence type="ECO:0000313" key="1">
    <source>
        <dbReference type="EMBL" id="KAJ9059000.1"/>
    </source>
</evidence>
<protein>
    <submittedName>
        <fullName evidence="1">X-box-binding protein 1</fullName>
    </submittedName>
</protein>
<name>A0ACC2S9J2_9FUNG</name>
<dbReference type="Proteomes" id="UP001165960">
    <property type="component" value="Unassembled WGS sequence"/>
</dbReference>
<comment type="caution">
    <text evidence="1">The sequence shown here is derived from an EMBL/GenBank/DDBJ whole genome shotgun (WGS) entry which is preliminary data.</text>
</comment>
<proteinExistence type="predicted"/>
<keyword evidence="2" id="KW-1185">Reference proteome</keyword>
<evidence type="ECO:0000313" key="2">
    <source>
        <dbReference type="Proteomes" id="UP001165960"/>
    </source>
</evidence>